<feature type="non-terminal residue" evidence="6">
    <location>
        <position position="1"/>
    </location>
</feature>
<keyword evidence="2" id="KW-0812">Transmembrane</keyword>
<dbReference type="AlphaFoldDB" id="A0A7R9LT11"/>
<protein>
    <recommendedName>
        <fullName evidence="5">SLC12A transporter C-terminal domain-containing protein</fullName>
    </recommendedName>
</protein>
<feature type="domain" description="SLC12A transporter C-terminal" evidence="5">
    <location>
        <begin position="26"/>
        <end position="109"/>
    </location>
</feature>
<dbReference type="GO" id="GO:0006884">
    <property type="term" value="P:cell volume homeostasis"/>
    <property type="evidence" value="ECO:0007669"/>
    <property type="project" value="TreeGrafter"/>
</dbReference>
<evidence type="ECO:0000256" key="3">
    <source>
        <dbReference type="ARBA" id="ARBA00022989"/>
    </source>
</evidence>
<sequence>RLNLVPDHVKNFRPQILVLTGKPSSRPPIVDFANCISKGIGLIVCGHVVEGTMSQRSRNSLIDESNQWLLKRKVKGFYTLVEEESLSKGVKLMIQSVGMGKLRPNIVML</sequence>
<dbReference type="GO" id="GO:0016020">
    <property type="term" value="C:membrane"/>
    <property type="evidence" value="ECO:0007669"/>
    <property type="project" value="UniProtKB-SubCell"/>
</dbReference>
<accession>A0A7R9LT11</accession>
<evidence type="ECO:0000256" key="2">
    <source>
        <dbReference type="ARBA" id="ARBA00022692"/>
    </source>
</evidence>
<evidence type="ECO:0000313" key="6">
    <source>
        <dbReference type="EMBL" id="CAD7645940.1"/>
    </source>
</evidence>
<keyword evidence="7" id="KW-1185">Reference proteome</keyword>
<dbReference type="Proteomes" id="UP000759131">
    <property type="component" value="Unassembled WGS sequence"/>
</dbReference>
<dbReference type="OrthoDB" id="2020542at2759"/>
<dbReference type="EMBL" id="OC890111">
    <property type="protein sequence ID" value="CAD7645940.1"/>
    <property type="molecule type" value="Genomic_DNA"/>
</dbReference>
<proteinExistence type="predicted"/>
<gene>
    <name evidence="6" type="ORF">OSB1V03_LOCUS20741</name>
</gene>
<keyword evidence="4" id="KW-0472">Membrane</keyword>
<evidence type="ECO:0000256" key="1">
    <source>
        <dbReference type="ARBA" id="ARBA00004141"/>
    </source>
</evidence>
<dbReference type="InterPro" id="IPR018491">
    <property type="entry name" value="SLC12_C"/>
</dbReference>
<evidence type="ECO:0000256" key="4">
    <source>
        <dbReference type="ARBA" id="ARBA00023136"/>
    </source>
</evidence>
<dbReference type="GO" id="GO:0008511">
    <property type="term" value="F:sodium:potassium:chloride symporter activity"/>
    <property type="evidence" value="ECO:0007669"/>
    <property type="project" value="TreeGrafter"/>
</dbReference>
<organism evidence="6">
    <name type="scientific">Medioppia subpectinata</name>
    <dbReference type="NCBI Taxonomy" id="1979941"/>
    <lineage>
        <taxon>Eukaryota</taxon>
        <taxon>Metazoa</taxon>
        <taxon>Ecdysozoa</taxon>
        <taxon>Arthropoda</taxon>
        <taxon>Chelicerata</taxon>
        <taxon>Arachnida</taxon>
        <taxon>Acari</taxon>
        <taxon>Acariformes</taxon>
        <taxon>Sarcoptiformes</taxon>
        <taxon>Oribatida</taxon>
        <taxon>Brachypylina</taxon>
        <taxon>Oppioidea</taxon>
        <taxon>Oppiidae</taxon>
        <taxon>Medioppia</taxon>
    </lineage>
</organism>
<dbReference type="GO" id="GO:0055064">
    <property type="term" value="P:chloride ion homeostasis"/>
    <property type="evidence" value="ECO:0007669"/>
    <property type="project" value="TreeGrafter"/>
</dbReference>
<dbReference type="GO" id="GO:0055075">
    <property type="term" value="P:potassium ion homeostasis"/>
    <property type="evidence" value="ECO:0007669"/>
    <property type="project" value="TreeGrafter"/>
</dbReference>
<dbReference type="Pfam" id="PF03522">
    <property type="entry name" value="SLC12"/>
    <property type="match status" value="1"/>
</dbReference>
<keyword evidence="3" id="KW-1133">Transmembrane helix</keyword>
<reference evidence="6" key="1">
    <citation type="submission" date="2020-11" db="EMBL/GenBank/DDBJ databases">
        <authorList>
            <person name="Tran Van P."/>
        </authorList>
    </citation>
    <scope>NUCLEOTIDE SEQUENCE</scope>
</reference>
<evidence type="ECO:0000313" key="7">
    <source>
        <dbReference type="Proteomes" id="UP000759131"/>
    </source>
</evidence>
<dbReference type="GO" id="GO:1990573">
    <property type="term" value="P:potassium ion import across plasma membrane"/>
    <property type="evidence" value="ECO:0007669"/>
    <property type="project" value="TreeGrafter"/>
</dbReference>
<dbReference type="PANTHER" id="PTHR11827:SF103">
    <property type="entry name" value="SODIUM CHLORIDE COTRANSPORTER 69, ISOFORM E"/>
    <property type="match status" value="1"/>
</dbReference>
<dbReference type="InterPro" id="IPR004842">
    <property type="entry name" value="SLC12A_fam"/>
</dbReference>
<dbReference type="EMBL" id="CAJPIZ010035536">
    <property type="protein sequence ID" value="CAG2120795.1"/>
    <property type="molecule type" value="Genomic_DNA"/>
</dbReference>
<dbReference type="PANTHER" id="PTHR11827">
    <property type="entry name" value="SOLUTE CARRIER FAMILY 12, CATION COTRANSPORTERS"/>
    <property type="match status" value="1"/>
</dbReference>
<dbReference type="GO" id="GO:0055078">
    <property type="term" value="P:sodium ion homeostasis"/>
    <property type="evidence" value="ECO:0007669"/>
    <property type="project" value="TreeGrafter"/>
</dbReference>
<evidence type="ECO:0000259" key="5">
    <source>
        <dbReference type="Pfam" id="PF03522"/>
    </source>
</evidence>
<name>A0A7R9LT11_9ACAR</name>
<feature type="non-terminal residue" evidence="6">
    <location>
        <position position="109"/>
    </location>
</feature>
<comment type="subcellular location">
    <subcellularLocation>
        <location evidence="1">Membrane</location>
        <topology evidence="1">Multi-pass membrane protein</topology>
    </subcellularLocation>
</comment>